<dbReference type="AlphaFoldDB" id="A0A2P2ILS8"/>
<organism evidence="1">
    <name type="scientific">Rhizophora mucronata</name>
    <name type="common">Asiatic mangrove</name>
    <dbReference type="NCBI Taxonomy" id="61149"/>
    <lineage>
        <taxon>Eukaryota</taxon>
        <taxon>Viridiplantae</taxon>
        <taxon>Streptophyta</taxon>
        <taxon>Embryophyta</taxon>
        <taxon>Tracheophyta</taxon>
        <taxon>Spermatophyta</taxon>
        <taxon>Magnoliopsida</taxon>
        <taxon>eudicotyledons</taxon>
        <taxon>Gunneridae</taxon>
        <taxon>Pentapetalae</taxon>
        <taxon>rosids</taxon>
        <taxon>fabids</taxon>
        <taxon>Malpighiales</taxon>
        <taxon>Rhizophoraceae</taxon>
        <taxon>Rhizophora</taxon>
    </lineage>
</organism>
<reference evidence="1" key="1">
    <citation type="submission" date="2018-02" db="EMBL/GenBank/DDBJ databases">
        <title>Rhizophora mucronata_Transcriptome.</title>
        <authorList>
            <person name="Meera S.P."/>
            <person name="Sreeshan A."/>
            <person name="Augustine A."/>
        </authorList>
    </citation>
    <scope>NUCLEOTIDE SEQUENCE</scope>
    <source>
        <tissue evidence="1">Leaf</tissue>
    </source>
</reference>
<protein>
    <submittedName>
        <fullName evidence="1">Uncharacterized protein</fullName>
    </submittedName>
</protein>
<evidence type="ECO:0000313" key="1">
    <source>
        <dbReference type="EMBL" id="MBW82145.1"/>
    </source>
</evidence>
<dbReference type="EMBL" id="GGEC01001662">
    <property type="protein sequence ID" value="MBW82145.1"/>
    <property type="molecule type" value="Transcribed_RNA"/>
</dbReference>
<proteinExistence type="predicted"/>
<accession>A0A2P2ILS8</accession>
<name>A0A2P2ILS8_RHIMU</name>
<sequence length="44" mass="5287">MSIADRNFRQQLIVRLGHHLQRALTCFQFTGSRVERSEYLYIEC</sequence>